<dbReference type="GO" id="GO:0005737">
    <property type="term" value="C:cytoplasm"/>
    <property type="evidence" value="ECO:0007669"/>
    <property type="project" value="TreeGrafter"/>
</dbReference>
<dbReference type="STRING" id="1230905.A0A1G4K950"/>
<comment type="catalytic activity">
    <reaction evidence="10">
        <text>4-(phosphooxy)-L-threonine + 2-oxoglutarate = (R)-3-hydroxy-2-oxo-4-phosphooxybutanoate + L-glutamate</text>
        <dbReference type="Rhea" id="RHEA:16573"/>
        <dbReference type="ChEBI" id="CHEBI:16810"/>
        <dbReference type="ChEBI" id="CHEBI:29985"/>
        <dbReference type="ChEBI" id="CHEBI:58452"/>
        <dbReference type="ChEBI" id="CHEBI:58538"/>
        <dbReference type="EC" id="2.6.1.52"/>
    </reaction>
</comment>
<dbReference type="Gene3D" id="3.40.640.10">
    <property type="entry name" value="Type I PLP-dependent aspartate aminotransferase-like (Major domain)"/>
    <property type="match status" value="1"/>
</dbReference>
<dbReference type="Pfam" id="PF00266">
    <property type="entry name" value="Aminotran_5"/>
    <property type="match status" value="1"/>
</dbReference>
<evidence type="ECO:0000256" key="4">
    <source>
        <dbReference type="ARBA" id="ARBA00013030"/>
    </source>
</evidence>
<dbReference type="UniPathway" id="UPA00135">
    <property type="reaction ID" value="UER00197"/>
</dbReference>
<dbReference type="AlphaFoldDB" id="A0A1G4K950"/>
<keyword evidence="8" id="KW-0663">Pyridoxal phosphate</keyword>
<proteinExistence type="inferred from homology"/>
<dbReference type="SUPFAM" id="SSF53383">
    <property type="entry name" value="PLP-dependent transferases"/>
    <property type="match status" value="1"/>
</dbReference>
<dbReference type="PIRSF" id="PIRSF000525">
    <property type="entry name" value="SerC"/>
    <property type="match status" value="1"/>
</dbReference>
<dbReference type="PANTHER" id="PTHR43247:SF1">
    <property type="entry name" value="PHOSPHOSERINE AMINOTRANSFERASE"/>
    <property type="match status" value="1"/>
</dbReference>
<keyword evidence="15" id="KW-1185">Reference proteome</keyword>
<dbReference type="OrthoDB" id="1703350at2759"/>
<comment type="pathway">
    <text evidence="2">Amino-acid biosynthesis; L-serine biosynthesis; L-serine from 3-phospho-D-glycerate: step 2/3.</text>
</comment>
<dbReference type="InterPro" id="IPR020578">
    <property type="entry name" value="Aminotrans_V_PyrdxlP_BS"/>
</dbReference>
<evidence type="ECO:0000259" key="13">
    <source>
        <dbReference type="Pfam" id="PF00266"/>
    </source>
</evidence>
<dbReference type="PANTHER" id="PTHR43247">
    <property type="entry name" value="PHOSPHOSERINE AMINOTRANSFERASE"/>
    <property type="match status" value="1"/>
</dbReference>
<dbReference type="GO" id="GO:0004648">
    <property type="term" value="F:O-phospho-L-serine:2-oxoglutarate aminotransferase activity"/>
    <property type="evidence" value="ECO:0007669"/>
    <property type="project" value="UniProtKB-EC"/>
</dbReference>
<evidence type="ECO:0000256" key="8">
    <source>
        <dbReference type="ARBA" id="ARBA00022898"/>
    </source>
</evidence>
<feature type="domain" description="Aminotransferase class V" evidence="13">
    <location>
        <begin position="11"/>
        <end position="381"/>
    </location>
</feature>
<reference evidence="14 15" key="1">
    <citation type="submission" date="2016-03" db="EMBL/GenBank/DDBJ databases">
        <authorList>
            <person name="Devillers H."/>
        </authorList>
    </citation>
    <scope>NUCLEOTIDE SEQUENCE [LARGE SCALE GENOMIC DNA]</scope>
    <source>
        <strain evidence="14">CBS 11717</strain>
    </source>
</reference>
<keyword evidence="6" id="KW-0028">Amino-acid biosynthesis</keyword>
<keyword evidence="9" id="KW-0718">Serine biosynthesis</keyword>
<evidence type="ECO:0000313" key="14">
    <source>
        <dbReference type="EMBL" id="SCV00620.1"/>
    </source>
</evidence>
<evidence type="ECO:0000256" key="9">
    <source>
        <dbReference type="ARBA" id="ARBA00023299"/>
    </source>
</evidence>
<dbReference type="HAMAP" id="MF_00160">
    <property type="entry name" value="SerC_aminotrans_5"/>
    <property type="match status" value="1"/>
</dbReference>
<keyword evidence="5" id="KW-0032">Aminotransferase</keyword>
<evidence type="ECO:0000256" key="10">
    <source>
        <dbReference type="ARBA" id="ARBA00047630"/>
    </source>
</evidence>
<comment type="cofactor">
    <cofactor evidence="1 12">
        <name>pyridoxal 5'-phosphate</name>
        <dbReference type="ChEBI" id="CHEBI:597326"/>
    </cofactor>
</comment>
<accession>A0A1G4K950</accession>
<evidence type="ECO:0000256" key="1">
    <source>
        <dbReference type="ARBA" id="ARBA00001933"/>
    </source>
</evidence>
<name>A0A1G4K950_9SACH</name>
<dbReference type="NCBIfam" id="NF003764">
    <property type="entry name" value="PRK05355.1"/>
    <property type="match status" value="1"/>
</dbReference>
<dbReference type="PROSITE" id="PS00595">
    <property type="entry name" value="AA_TRANSFER_CLASS_5"/>
    <property type="match status" value="1"/>
</dbReference>
<evidence type="ECO:0000256" key="12">
    <source>
        <dbReference type="RuleBase" id="RU004504"/>
    </source>
</evidence>
<evidence type="ECO:0000313" key="15">
    <source>
        <dbReference type="Proteomes" id="UP000191024"/>
    </source>
</evidence>
<protein>
    <recommendedName>
        <fullName evidence="4">phosphoserine transaminase</fullName>
        <ecNumber evidence="4">2.6.1.52</ecNumber>
    </recommendedName>
</protein>
<dbReference type="Gene3D" id="3.90.1150.10">
    <property type="entry name" value="Aspartate Aminotransferase, domain 1"/>
    <property type="match status" value="1"/>
</dbReference>
<evidence type="ECO:0000256" key="2">
    <source>
        <dbReference type="ARBA" id="ARBA00005099"/>
    </source>
</evidence>
<sequence length="404" mass="44040">MSLDREEPNYFGAGPALLPTSVLQQAAQDLVNYKNGGLGIGEISHRSKDAAQVIENTKANLKQLLNVPSTHEVFFLQGGGTTGFACAATNLQAAYAGKHGKKAPGGYIVTGSWAEKAFQEAARLGTDAEVLVNAKDLNQGKYGILPQESSYMDKIKSKEYSYVYLCENETVHGVEWPTLPQGLVESGVEIVADLSSDILSRPINVANYGLIMAGAQKNIGLAGLTLYIIKKSILEDISKVSDNQLREMGIPLSPIATHFPTVVKNDSAYNTIPIFTLHIIDLVLRNLIQKGGLEAQNELNNEKTKLLYSTLDKHSDFYDLPVAKDCRSRMNVVFTLKKAGLDDKFQQEAASRNLTGLKGHRSVGGFRASIYNAVSLQSVKLLAQFVDEFAKVNSQQTLQTNNLM</sequence>
<comment type="catalytic activity">
    <reaction evidence="11">
        <text>O-phospho-L-serine + 2-oxoglutarate = 3-phosphooxypyruvate + L-glutamate</text>
        <dbReference type="Rhea" id="RHEA:14329"/>
        <dbReference type="ChEBI" id="CHEBI:16810"/>
        <dbReference type="ChEBI" id="CHEBI:18110"/>
        <dbReference type="ChEBI" id="CHEBI:29985"/>
        <dbReference type="ChEBI" id="CHEBI:57524"/>
        <dbReference type="EC" id="2.6.1.52"/>
    </reaction>
</comment>
<evidence type="ECO:0000256" key="11">
    <source>
        <dbReference type="ARBA" id="ARBA00049007"/>
    </source>
</evidence>
<dbReference type="InterPro" id="IPR015424">
    <property type="entry name" value="PyrdxlP-dep_Trfase"/>
</dbReference>
<dbReference type="Proteomes" id="UP000191024">
    <property type="component" value="Chromosome G"/>
</dbReference>
<comment type="similarity">
    <text evidence="3">Belongs to the class-V pyridoxal-phosphate-dependent aminotransferase family. SerC subfamily.</text>
</comment>
<organism evidence="14 15">
    <name type="scientific">Lachancea mirantina</name>
    <dbReference type="NCBI Taxonomy" id="1230905"/>
    <lineage>
        <taxon>Eukaryota</taxon>
        <taxon>Fungi</taxon>
        <taxon>Dikarya</taxon>
        <taxon>Ascomycota</taxon>
        <taxon>Saccharomycotina</taxon>
        <taxon>Saccharomycetes</taxon>
        <taxon>Saccharomycetales</taxon>
        <taxon>Saccharomycetaceae</taxon>
        <taxon>Lachancea</taxon>
    </lineage>
</organism>
<evidence type="ECO:0000256" key="3">
    <source>
        <dbReference type="ARBA" id="ARBA00006904"/>
    </source>
</evidence>
<dbReference type="FunFam" id="3.90.1150.10:FF:000006">
    <property type="entry name" value="Phosphoserine aminotransferase"/>
    <property type="match status" value="1"/>
</dbReference>
<dbReference type="GO" id="GO:0006564">
    <property type="term" value="P:L-serine biosynthetic process"/>
    <property type="evidence" value="ECO:0007669"/>
    <property type="project" value="UniProtKB-KW"/>
</dbReference>
<dbReference type="InterPro" id="IPR000192">
    <property type="entry name" value="Aminotrans_V_dom"/>
</dbReference>
<keyword evidence="7" id="KW-0808">Transferase</keyword>
<dbReference type="EC" id="2.6.1.52" evidence="4"/>
<evidence type="ECO:0000256" key="7">
    <source>
        <dbReference type="ARBA" id="ARBA00022679"/>
    </source>
</evidence>
<evidence type="ECO:0000256" key="5">
    <source>
        <dbReference type="ARBA" id="ARBA00022576"/>
    </source>
</evidence>
<evidence type="ECO:0000256" key="6">
    <source>
        <dbReference type="ARBA" id="ARBA00022605"/>
    </source>
</evidence>
<dbReference type="GO" id="GO:0030170">
    <property type="term" value="F:pyridoxal phosphate binding"/>
    <property type="evidence" value="ECO:0007669"/>
    <property type="project" value="TreeGrafter"/>
</dbReference>
<dbReference type="FunFam" id="3.40.640.10:FF:000010">
    <property type="entry name" value="Phosphoserine aminotransferase"/>
    <property type="match status" value="1"/>
</dbReference>
<dbReference type="EMBL" id="LT598469">
    <property type="protein sequence ID" value="SCV00620.1"/>
    <property type="molecule type" value="Genomic_DNA"/>
</dbReference>
<gene>
    <name evidence="14" type="ORF">LAMI_0G06260G</name>
</gene>
<dbReference type="InterPro" id="IPR015422">
    <property type="entry name" value="PyrdxlP-dep_Trfase_small"/>
</dbReference>
<dbReference type="InterPro" id="IPR015421">
    <property type="entry name" value="PyrdxlP-dep_Trfase_major"/>
</dbReference>
<dbReference type="InterPro" id="IPR022278">
    <property type="entry name" value="Pser_aminoTfrase"/>
</dbReference>